<keyword evidence="2" id="KW-1185">Reference proteome</keyword>
<dbReference type="Proteomes" id="UP001153678">
    <property type="component" value="Unassembled WGS sequence"/>
</dbReference>
<evidence type="ECO:0000313" key="2">
    <source>
        <dbReference type="Proteomes" id="UP001153678"/>
    </source>
</evidence>
<feature type="non-terminal residue" evidence="1">
    <location>
        <position position="1"/>
    </location>
</feature>
<name>A0A9W4TCR6_9GLOM</name>
<organism evidence="1 2">
    <name type="scientific">Funneliformis geosporum</name>
    <dbReference type="NCBI Taxonomy" id="1117311"/>
    <lineage>
        <taxon>Eukaryota</taxon>
        <taxon>Fungi</taxon>
        <taxon>Fungi incertae sedis</taxon>
        <taxon>Mucoromycota</taxon>
        <taxon>Glomeromycotina</taxon>
        <taxon>Glomeromycetes</taxon>
        <taxon>Glomerales</taxon>
        <taxon>Glomeraceae</taxon>
        <taxon>Funneliformis</taxon>
    </lineage>
</organism>
<accession>A0A9W4TCR6</accession>
<dbReference type="EMBL" id="CAMKVN010027348">
    <property type="protein sequence ID" value="CAI2201356.1"/>
    <property type="molecule type" value="Genomic_DNA"/>
</dbReference>
<protein>
    <submittedName>
        <fullName evidence="1">18866_t:CDS:1</fullName>
    </submittedName>
</protein>
<comment type="caution">
    <text evidence="1">The sequence shown here is derived from an EMBL/GenBank/DDBJ whole genome shotgun (WGS) entry which is preliminary data.</text>
</comment>
<evidence type="ECO:0000313" key="1">
    <source>
        <dbReference type="EMBL" id="CAI2201356.1"/>
    </source>
</evidence>
<feature type="non-terminal residue" evidence="1">
    <location>
        <position position="47"/>
    </location>
</feature>
<sequence length="47" mass="5406">FRQLISDKKKQTTLRQYLKNGMINGKTKAVFVMNKSNIENGSEKKCS</sequence>
<proteinExistence type="predicted"/>
<dbReference type="AlphaFoldDB" id="A0A9W4TCR6"/>
<gene>
    <name evidence="1" type="ORF">FWILDA_LOCUS20025</name>
</gene>
<reference evidence="1" key="1">
    <citation type="submission" date="2022-08" db="EMBL/GenBank/DDBJ databases">
        <authorList>
            <person name="Kallberg Y."/>
            <person name="Tangrot J."/>
            <person name="Rosling A."/>
        </authorList>
    </citation>
    <scope>NUCLEOTIDE SEQUENCE</scope>
    <source>
        <strain evidence="1">Wild A</strain>
    </source>
</reference>